<feature type="transmembrane region" description="Helical" evidence="1">
    <location>
        <begin position="118"/>
        <end position="138"/>
    </location>
</feature>
<dbReference type="STRING" id="267212.GCA_001063965_02106"/>
<accession>F2BBX2</accession>
<proteinExistence type="predicted"/>
<reference evidence="2 3" key="1">
    <citation type="submission" date="2011-02" db="EMBL/GenBank/DDBJ databases">
        <authorList>
            <person name="Muzny D."/>
            <person name="Qin X."/>
            <person name="Deng J."/>
            <person name="Jiang H."/>
            <person name="Liu Y."/>
            <person name="Qu J."/>
            <person name="Song X.-Z."/>
            <person name="Zhang L."/>
            <person name="Thornton R."/>
            <person name="Coyle M."/>
            <person name="Francisco L."/>
            <person name="Jackson L."/>
            <person name="Javaid M."/>
            <person name="Korchina V."/>
            <person name="Kovar C."/>
            <person name="Mata R."/>
            <person name="Mathew T."/>
            <person name="Ngo R."/>
            <person name="Nguyen L."/>
            <person name="Nguyen N."/>
            <person name="Okwuonu G."/>
            <person name="Ongeri F."/>
            <person name="Pham C."/>
            <person name="Simmons D."/>
            <person name="Wilczek-Boney K."/>
            <person name="Hale W."/>
            <person name="Jakkamsetti A."/>
            <person name="Pham P."/>
            <person name="Ruth R."/>
            <person name="San Lucas F."/>
            <person name="Warren J."/>
            <person name="Zhang J."/>
            <person name="Zhao Z."/>
            <person name="Zhou C."/>
            <person name="Zhu D."/>
            <person name="Lee S."/>
            <person name="Bess C."/>
            <person name="Blankenburg K."/>
            <person name="Forbes L."/>
            <person name="Fu Q."/>
            <person name="Gubbala S."/>
            <person name="Hirani K."/>
            <person name="Jayaseelan J.C."/>
            <person name="Lara F."/>
            <person name="Munidasa M."/>
            <person name="Palculict T."/>
            <person name="Patil S."/>
            <person name="Pu L.-L."/>
            <person name="Saada N."/>
            <person name="Tang L."/>
            <person name="Weissenberger G."/>
            <person name="Zhu Y."/>
            <person name="Hemphill L."/>
            <person name="Shang Y."/>
            <person name="Youmans B."/>
            <person name="Ayvaz T."/>
            <person name="Ross M."/>
            <person name="Santibanez J."/>
            <person name="Aqrawi P."/>
            <person name="Gross S."/>
            <person name="Joshi V."/>
            <person name="Fowler G."/>
            <person name="Nazareth L."/>
            <person name="Reid J."/>
            <person name="Worley K."/>
            <person name="Petrosino J."/>
            <person name="Highlander S."/>
            <person name="Gibbs R."/>
        </authorList>
    </citation>
    <scope>NUCLEOTIDE SEQUENCE [LARGE SCALE GENOMIC DNA]</scope>
    <source>
        <strain evidence="2 3">ATCC BAA-1200</strain>
    </source>
</reference>
<organism evidence="2 3">
    <name type="scientific">Neisseria bacilliformis ATCC BAA-1200</name>
    <dbReference type="NCBI Taxonomy" id="888742"/>
    <lineage>
        <taxon>Bacteria</taxon>
        <taxon>Pseudomonadati</taxon>
        <taxon>Pseudomonadota</taxon>
        <taxon>Betaproteobacteria</taxon>
        <taxon>Neisseriales</taxon>
        <taxon>Neisseriaceae</taxon>
        <taxon>Neisseria</taxon>
    </lineage>
</organism>
<evidence type="ECO:0000313" key="2">
    <source>
        <dbReference type="EMBL" id="EGF11032.1"/>
    </source>
</evidence>
<dbReference type="HOGENOM" id="CLU_1784828_0_0_4"/>
<keyword evidence="3" id="KW-1185">Reference proteome</keyword>
<comment type="caution">
    <text evidence="2">The sequence shown here is derived from an EMBL/GenBank/DDBJ whole genome shotgun (WGS) entry which is preliminary data.</text>
</comment>
<feature type="transmembrane region" description="Helical" evidence="1">
    <location>
        <begin position="33"/>
        <end position="58"/>
    </location>
</feature>
<keyword evidence="1" id="KW-0812">Transmembrane</keyword>
<keyword evidence="1" id="KW-1133">Transmembrane helix</keyword>
<dbReference type="AlphaFoldDB" id="F2BBX2"/>
<protein>
    <submittedName>
        <fullName evidence="2">Uncharacterized protein</fullName>
    </submittedName>
</protein>
<name>F2BBX2_9NEIS</name>
<feature type="transmembrane region" description="Helical" evidence="1">
    <location>
        <begin position="88"/>
        <end position="106"/>
    </location>
</feature>
<sequence length="179" mass="19900">MTISLAAVFLAKNHSQAECQQTPIPIRQRKETIMQNLAIILMTAAVSLAVSLSCWFIVGSGLRRVIAFLCDDEREGVKETSGLFWQRLYGGLIIFLPLLYTLLFAPDFERSLADNLLYALRWAVFGGVSLLLVLAYMVQRQIQLNRAAKQPPAPADTPAQTACRLQQLAERQQNAPGQP</sequence>
<evidence type="ECO:0000313" key="3">
    <source>
        <dbReference type="Proteomes" id="UP000004105"/>
    </source>
</evidence>
<dbReference type="EMBL" id="AFAY01000025">
    <property type="protein sequence ID" value="EGF11032.1"/>
    <property type="molecule type" value="Genomic_DNA"/>
</dbReference>
<keyword evidence="1" id="KW-0472">Membrane</keyword>
<evidence type="ECO:0000256" key="1">
    <source>
        <dbReference type="SAM" id="Phobius"/>
    </source>
</evidence>
<gene>
    <name evidence="2" type="ORF">HMPREF9123_1227</name>
</gene>
<dbReference type="Proteomes" id="UP000004105">
    <property type="component" value="Unassembled WGS sequence"/>
</dbReference>